<dbReference type="KEGG" id="add:HUW48_05930"/>
<sequence>MRKIILSLAVVGLLLAGSETACTRQQTPQQKKTKSFKRSHRAGKSMPCPKKDC</sequence>
<feature type="compositionally biased region" description="Basic residues" evidence="1">
    <location>
        <begin position="31"/>
        <end position="43"/>
    </location>
</feature>
<dbReference type="Proteomes" id="UP000514509">
    <property type="component" value="Chromosome"/>
</dbReference>
<proteinExistence type="predicted"/>
<reference evidence="3 4" key="2">
    <citation type="submission" date="2020-08" db="EMBL/GenBank/DDBJ databases">
        <title>Adhaeribacter dokdonensis sp. nov., isolated from the rhizosphere of Elymus tsukushiensis, a plant native to the Dokdo Islands, Republic of Korea.</title>
        <authorList>
            <person name="Ghim S.Y."/>
        </authorList>
    </citation>
    <scope>NUCLEOTIDE SEQUENCE [LARGE SCALE GENOMIC DNA]</scope>
    <source>
        <strain evidence="3 4">KUDC8001</strain>
    </source>
</reference>
<gene>
    <name evidence="3" type="ORF">HUW48_05930</name>
</gene>
<dbReference type="RefSeq" id="WP_182414805.1">
    <property type="nucleotide sequence ID" value="NZ_CP055153.1"/>
</dbReference>
<keyword evidence="4" id="KW-1185">Reference proteome</keyword>
<dbReference type="AlphaFoldDB" id="A0A7L7L4A5"/>
<protein>
    <submittedName>
        <fullName evidence="3">Uncharacterized protein</fullName>
    </submittedName>
</protein>
<feature type="region of interest" description="Disordered" evidence="1">
    <location>
        <begin position="22"/>
        <end position="53"/>
    </location>
</feature>
<organism evidence="3 4">
    <name type="scientific">Adhaeribacter radiodurans</name>
    <dbReference type="NCBI Taxonomy" id="2745197"/>
    <lineage>
        <taxon>Bacteria</taxon>
        <taxon>Pseudomonadati</taxon>
        <taxon>Bacteroidota</taxon>
        <taxon>Cytophagia</taxon>
        <taxon>Cytophagales</taxon>
        <taxon>Hymenobacteraceae</taxon>
        <taxon>Adhaeribacter</taxon>
    </lineage>
</organism>
<evidence type="ECO:0000313" key="3">
    <source>
        <dbReference type="EMBL" id="QMU27610.1"/>
    </source>
</evidence>
<feature type="chain" id="PRO_5029590698" evidence="2">
    <location>
        <begin position="22"/>
        <end position="53"/>
    </location>
</feature>
<evidence type="ECO:0000256" key="1">
    <source>
        <dbReference type="SAM" id="MobiDB-lite"/>
    </source>
</evidence>
<reference evidence="3 4" key="1">
    <citation type="submission" date="2020-06" db="EMBL/GenBank/DDBJ databases">
        <authorList>
            <person name="Hwang Y.J."/>
        </authorList>
    </citation>
    <scope>NUCLEOTIDE SEQUENCE [LARGE SCALE GENOMIC DNA]</scope>
    <source>
        <strain evidence="3 4">KUDC8001</strain>
    </source>
</reference>
<accession>A0A7L7L4A5</accession>
<dbReference type="EMBL" id="CP055153">
    <property type="protein sequence ID" value="QMU27610.1"/>
    <property type="molecule type" value="Genomic_DNA"/>
</dbReference>
<feature type="signal peptide" evidence="2">
    <location>
        <begin position="1"/>
        <end position="21"/>
    </location>
</feature>
<evidence type="ECO:0000256" key="2">
    <source>
        <dbReference type="SAM" id="SignalP"/>
    </source>
</evidence>
<keyword evidence="2" id="KW-0732">Signal</keyword>
<evidence type="ECO:0000313" key="4">
    <source>
        <dbReference type="Proteomes" id="UP000514509"/>
    </source>
</evidence>
<name>A0A7L7L4A5_9BACT</name>